<dbReference type="AlphaFoldDB" id="A0A5M3XEG0"/>
<dbReference type="Proteomes" id="UP000331127">
    <property type="component" value="Unassembled WGS sequence"/>
</dbReference>
<reference evidence="1 2" key="1">
    <citation type="submission" date="2019-10" db="EMBL/GenBank/DDBJ databases">
        <title>Whole genome shotgun sequence of Acrocarpospora macrocephala NBRC 16266.</title>
        <authorList>
            <person name="Ichikawa N."/>
            <person name="Kimura A."/>
            <person name="Kitahashi Y."/>
            <person name="Komaki H."/>
            <person name="Oguchi A."/>
        </authorList>
    </citation>
    <scope>NUCLEOTIDE SEQUENCE [LARGE SCALE GENOMIC DNA]</scope>
    <source>
        <strain evidence="1 2">NBRC 16266</strain>
    </source>
</reference>
<name>A0A5M3XEG0_9ACTN</name>
<organism evidence="1 2">
    <name type="scientific">Acrocarpospora macrocephala</name>
    <dbReference type="NCBI Taxonomy" id="150177"/>
    <lineage>
        <taxon>Bacteria</taxon>
        <taxon>Bacillati</taxon>
        <taxon>Actinomycetota</taxon>
        <taxon>Actinomycetes</taxon>
        <taxon>Streptosporangiales</taxon>
        <taxon>Streptosporangiaceae</taxon>
        <taxon>Acrocarpospora</taxon>
    </lineage>
</organism>
<evidence type="ECO:0000313" key="2">
    <source>
        <dbReference type="Proteomes" id="UP000331127"/>
    </source>
</evidence>
<sequence length="599" mass="67735">MVSFETLDSEYKLNQGCRGVGRLLWLKAFRNVEISSIFKEGNHLKERSFRFTAQDGVTSHEENIVERGETFAEINLAGFGASYQQSSRKKGSTIARDLLEHCLWYFVREGGAPNIVIFDGPDTIDLNVMFSDYMRSSSKSDRILIGNKEFYVVHIKLKANVKASPTLNWCAANRVVIAEGISGKIAGLHGSLIDTEGEFTYSGYLTSDFLDERVRPERTDFNLNEVASGVADDEQDNVQEALLEEEPSRSEIRDLVLKQVENYLADSLTVARDRGRDRVEEFVSSKAPRYRPVLRRIDEKGLNLDPSLSDKDLELELHKRLAELEAEVLREGQEVLENTILNLTDEDYAKKLDEYLAKVEDVKKSDLAAYVSRRKLILDLLAHVIQQQPNGSYCREDLIHNLIMPMRTTSNDSAHRASNLWIIDERLAFHNYLASDKPLRAMPITGSTSTKEPDLLALQTCNTPVLITEGDSPRWASLSVIEIKRPMRNDAATGEKDPIEQCLNYLQRVREGGVRTAKGRPIPGANKLPGFCYIIADLTKSILSRCTMHRLNPTDDGMGYFGYHEHFNAYIEVISFDRLLSVANQRNRAFFDVLDLPAS</sequence>
<comment type="caution">
    <text evidence="1">The sequence shown here is derived from an EMBL/GenBank/DDBJ whole genome shotgun (WGS) entry which is preliminary data.</text>
</comment>
<keyword evidence="2" id="KW-1185">Reference proteome</keyword>
<evidence type="ECO:0008006" key="3">
    <source>
        <dbReference type="Google" id="ProtNLM"/>
    </source>
</evidence>
<proteinExistence type="predicted"/>
<dbReference type="EMBL" id="BLAE01000102">
    <property type="protein sequence ID" value="GES16458.1"/>
    <property type="molecule type" value="Genomic_DNA"/>
</dbReference>
<evidence type="ECO:0000313" key="1">
    <source>
        <dbReference type="EMBL" id="GES16458.1"/>
    </source>
</evidence>
<accession>A0A5M3XEG0</accession>
<protein>
    <recommendedName>
        <fullName evidence="3">ATP-binding protein</fullName>
    </recommendedName>
</protein>
<gene>
    <name evidence="1" type="ORF">Amac_100560</name>
</gene>
<dbReference type="RefSeq" id="WP_218041752.1">
    <property type="nucleotide sequence ID" value="NZ_BAAAHL010000012.1"/>
</dbReference>